<gene>
    <name evidence="1" type="ORF">COT51_04145</name>
</gene>
<sequence>MSEEKAIYHAGCKVDEIKQATLTILDDLDDIDKQSIMMWGNDPLHANVVQIKAMTKEMRDAVEEMIYNSIQ</sequence>
<organism evidence="1 2">
    <name type="scientific">candidate division WWE3 bacterium CG08_land_8_20_14_0_20_41_15</name>
    <dbReference type="NCBI Taxonomy" id="1975086"/>
    <lineage>
        <taxon>Bacteria</taxon>
        <taxon>Katanobacteria</taxon>
    </lineage>
</organism>
<name>A0A2H0X8A6_UNCKA</name>
<dbReference type="EMBL" id="PEYV01000069">
    <property type="protein sequence ID" value="PIS21173.1"/>
    <property type="molecule type" value="Genomic_DNA"/>
</dbReference>
<dbReference type="AlphaFoldDB" id="A0A2H0X8A6"/>
<protein>
    <submittedName>
        <fullName evidence="1">Uncharacterized protein</fullName>
    </submittedName>
</protein>
<reference evidence="2" key="1">
    <citation type="submission" date="2017-09" db="EMBL/GenBank/DDBJ databases">
        <title>Depth-based differentiation of microbial function through sediment-hosted aquifers and enrichment of novel symbionts in the deep terrestrial subsurface.</title>
        <authorList>
            <person name="Probst A.J."/>
            <person name="Ladd B."/>
            <person name="Jarett J.K."/>
            <person name="Geller-Mcgrath D.E."/>
            <person name="Sieber C.M.K."/>
            <person name="Emerson J.B."/>
            <person name="Anantharaman K."/>
            <person name="Thomas B.C."/>
            <person name="Malmstrom R."/>
            <person name="Stieglmeier M."/>
            <person name="Klingl A."/>
            <person name="Woyke T."/>
            <person name="Ryan C.M."/>
            <person name="Banfield J.F."/>
        </authorList>
    </citation>
    <scope>NUCLEOTIDE SEQUENCE [LARGE SCALE GENOMIC DNA]</scope>
</reference>
<evidence type="ECO:0000313" key="2">
    <source>
        <dbReference type="Proteomes" id="UP000231098"/>
    </source>
</evidence>
<proteinExistence type="predicted"/>
<comment type="caution">
    <text evidence="1">The sequence shown here is derived from an EMBL/GenBank/DDBJ whole genome shotgun (WGS) entry which is preliminary data.</text>
</comment>
<dbReference type="Proteomes" id="UP000231098">
    <property type="component" value="Unassembled WGS sequence"/>
</dbReference>
<evidence type="ECO:0000313" key="1">
    <source>
        <dbReference type="EMBL" id="PIS21173.1"/>
    </source>
</evidence>
<accession>A0A2H0X8A6</accession>